<keyword evidence="5 6" id="KW-0539">Nucleus</keyword>
<dbReference type="GO" id="GO:0000978">
    <property type="term" value="F:RNA polymerase II cis-regulatory region sequence-specific DNA binding"/>
    <property type="evidence" value="ECO:0007669"/>
    <property type="project" value="TreeGrafter"/>
</dbReference>
<comment type="similarity">
    <text evidence="8">Belongs to the Engrailed homeobox family.</text>
</comment>
<dbReference type="Proteomes" id="UP000749559">
    <property type="component" value="Unassembled WGS sequence"/>
</dbReference>
<accession>A0A8S4N3Y9</accession>
<keyword evidence="2" id="KW-0217">Developmental protein</keyword>
<comment type="subcellular location">
    <subcellularLocation>
        <location evidence="1 6 7">Nucleus</location>
    </subcellularLocation>
</comment>
<dbReference type="GO" id="GO:0030182">
    <property type="term" value="P:neuron differentiation"/>
    <property type="evidence" value="ECO:0007669"/>
    <property type="project" value="TreeGrafter"/>
</dbReference>
<organism evidence="11 12">
    <name type="scientific">Owenia fusiformis</name>
    <name type="common">Polychaete worm</name>
    <dbReference type="NCBI Taxonomy" id="6347"/>
    <lineage>
        <taxon>Eukaryota</taxon>
        <taxon>Metazoa</taxon>
        <taxon>Spiralia</taxon>
        <taxon>Lophotrochozoa</taxon>
        <taxon>Annelida</taxon>
        <taxon>Polychaeta</taxon>
        <taxon>Sedentaria</taxon>
        <taxon>Canalipalpata</taxon>
        <taxon>Sabellida</taxon>
        <taxon>Oweniida</taxon>
        <taxon>Oweniidae</taxon>
        <taxon>Owenia</taxon>
    </lineage>
</organism>
<evidence type="ECO:0000256" key="1">
    <source>
        <dbReference type="ARBA" id="ARBA00004123"/>
    </source>
</evidence>
<evidence type="ECO:0000313" key="12">
    <source>
        <dbReference type="Proteomes" id="UP000749559"/>
    </source>
</evidence>
<dbReference type="GO" id="GO:0009653">
    <property type="term" value="P:anatomical structure morphogenesis"/>
    <property type="evidence" value="ECO:0007669"/>
    <property type="project" value="UniProtKB-ARBA"/>
</dbReference>
<evidence type="ECO:0000256" key="4">
    <source>
        <dbReference type="ARBA" id="ARBA00023155"/>
    </source>
</evidence>
<dbReference type="InterPro" id="IPR001356">
    <property type="entry name" value="HD"/>
</dbReference>
<dbReference type="Gene3D" id="1.10.10.60">
    <property type="entry name" value="Homeodomain-like"/>
    <property type="match status" value="1"/>
</dbReference>
<evidence type="ECO:0000256" key="5">
    <source>
        <dbReference type="ARBA" id="ARBA00023242"/>
    </source>
</evidence>
<dbReference type="OrthoDB" id="6159439at2759"/>
<dbReference type="InterPro" id="IPR019549">
    <property type="entry name" value="Homeobox-engrailed_C-terminal"/>
</dbReference>
<dbReference type="GO" id="GO:0005634">
    <property type="term" value="C:nucleus"/>
    <property type="evidence" value="ECO:0007669"/>
    <property type="project" value="UniProtKB-SubCell"/>
</dbReference>
<sequence length="328" mass="37742">MQDMEQESPNSSPMASPGREIHHQSGSGYRTPSPIDVCLDVTSPSVSPAAKDNDNSDRSPSVDMTKDSRDNVTSSNTVKLEHIPKPLISPVIENQQQQPQKITNFFIDNILKPDFGQKTCETLTVNIKDRYPHNLHHTRMQHSHHQLQSPRVIKREHEHYPPMGIPRPAPVSPRPVVGATIAAERSPEEKVNPLWPAWVFCTRYSDRPSSGPRSRKMKKKEKLKDEKRPRTAFTNEQLSRLKKEFEENRYLTEQRRHCLADELKLNESQIKIWFQNKRAKQKKHTGLRNGLALHLMAQGLYNHATVPIEEHEEEDYRVKSNIQLGQPC</sequence>
<dbReference type="PANTHER" id="PTHR24341">
    <property type="entry name" value="HOMEOBOX PROTEIN ENGRAILED"/>
    <property type="match status" value="1"/>
</dbReference>
<evidence type="ECO:0000256" key="3">
    <source>
        <dbReference type="ARBA" id="ARBA00023125"/>
    </source>
</evidence>
<dbReference type="CDD" id="cd00086">
    <property type="entry name" value="homeodomain"/>
    <property type="match status" value="1"/>
</dbReference>
<evidence type="ECO:0000256" key="6">
    <source>
        <dbReference type="PROSITE-ProRule" id="PRU00108"/>
    </source>
</evidence>
<dbReference type="SMART" id="SM00389">
    <property type="entry name" value="HOX"/>
    <property type="match status" value="1"/>
</dbReference>
<keyword evidence="12" id="KW-1185">Reference proteome</keyword>
<evidence type="ECO:0000259" key="10">
    <source>
        <dbReference type="PROSITE" id="PS50071"/>
    </source>
</evidence>
<dbReference type="PROSITE" id="PS00033">
    <property type="entry name" value="ENGRAILED"/>
    <property type="match status" value="1"/>
</dbReference>
<dbReference type="PROSITE" id="PS00027">
    <property type="entry name" value="HOMEOBOX_1"/>
    <property type="match status" value="1"/>
</dbReference>
<feature type="region of interest" description="Disordered" evidence="9">
    <location>
        <begin position="206"/>
        <end position="229"/>
    </location>
</feature>
<proteinExistence type="inferred from homology"/>
<dbReference type="Pfam" id="PF00046">
    <property type="entry name" value="Homeodomain"/>
    <property type="match status" value="1"/>
</dbReference>
<feature type="region of interest" description="Disordered" evidence="9">
    <location>
        <begin position="1"/>
        <end position="78"/>
    </location>
</feature>
<name>A0A8S4N3Y9_OWEFU</name>
<feature type="DNA-binding region" description="Homeobox" evidence="6">
    <location>
        <begin position="226"/>
        <end position="285"/>
    </location>
</feature>
<dbReference type="InterPro" id="IPR020479">
    <property type="entry name" value="HD_metazoa"/>
</dbReference>
<dbReference type="PROSITE" id="PS50071">
    <property type="entry name" value="HOMEOBOX_2"/>
    <property type="match status" value="1"/>
</dbReference>
<gene>
    <name evidence="11" type="ORF">OFUS_LOCUS2787</name>
</gene>
<dbReference type="InterPro" id="IPR050720">
    <property type="entry name" value="Engrailed_Homeobox_TFs"/>
</dbReference>
<keyword evidence="4 6" id="KW-0371">Homeobox</keyword>
<dbReference type="FunFam" id="1.10.10.60:FF:000189">
    <property type="entry name" value="Homeobox protein engrailed-like"/>
    <property type="match status" value="1"/>
</dbReference>
<evidence type="ECO:0000256" key="7">
    <source>
        <dbReference type="RuleBase" id="RU000682"/>
    </source>
</evidence>
<dbReference type="PRINTS" id="PR00024">
    <property type="entry name" value="HOMEOBOX"/>
</dbReference>
<dbReference type="GO" id="GO:0000981">
    <property type="term" value="F:DNA-binding transcription factor activity, RNA polymerase II-specific"/>
    <property type="evidence" value="ECO:0007669"/>
    <property type="project" value="InterPro"/>
</dbReference>
<evidence type="ECO:0000256" key="9">
    <source>
        <dbReference type="SAM" id="MobiDB-lite"/>
    </source>
</evidence>
<reference evidence="11" key="1">
    <citation type="submission" date="2022-03" db="EMBL/GenBank/DDBJ databases">
        <authorList>
            <person name="Martin C."/>
        </authorList>
    </citation>
    <scope>NUCLEOTIDE SEQUENCE</scope>
</reference>
<evidence type="ECO:0000313" key="11">
    <source>
        <dbReference type="EMBL" id="CAH1775490.1"/>
    </source>
</evidence>
<dbReference type="InterPro" id="IPR017970">
    <property type="entry name" value="Homeobox_CS"/>
</dbReference>
<dbReference type="PRINTS" id="PR00026">
    <property type="entry name" value="ENGRAILED"/>
</dbReference>
<keyword evidence="3 6" id="KW-0238">DNA-binding</keyword>
<evidence type="ECO:0000256" key="2">
    <source>
        <dbReference type="ARBA" id="ARBA00022473"/>
    </source>
</evidence>
<dbReference type="InterPro" id="IPR019737">
    <property type="entry name" value="Homeobox-engrailed_CS"/>
</dbReference>
<dbReference type="EMBL" id="CAIIXF020000001">
    <property type="protein sequence ID" value="CAH1775490.1"/>
    <property type="molecule type" value="Genomic_DNA"/>
</dbReference>
<dbReference type="InterPro" id="IPR009057">
    <property type="entry name" value="Homeodomain-like_sf"/>
</dbReference>
<feature type="domain" description="Homeobox" evidence="10">
    <location>
        <begin position="224"/>
        <end position="284"/>
    </location>
</feature>
<comment type="caution">
    <text evidence="11">The sequence shown here is derived from an EMBL/GenBank/DDBJ whole genome shotgun (WGS) entry which is preliminary data.</text>
</comment>
<dbReference type="Pfam" id="PF10525">
    <property type="entry name" value="Engrail_1_C_sig"/>
    <property type="match status" value="1"/>
</dbReference>
<dbReference type="AlphaFoldDB" id="A0A8S4N3Y9"/>
<dbReference type="InterPro" id="IPR000747">
    <property type="entry name" value="HD_engrailed"/>
</dbReference>
<dbReference type="PANTHER" id="PTHR24341:SF6">
    <property type="entry name" value="HOMEOBOX PROTEIN INVECTED"/>
    <property type="match status" value="1"/>
</dbReference>
<evidence type="ECO:0000256" key="8">
    <source>
        <dbReference type="RuleBase" id="RU510713"/>
    </source>
</evidence>
<dbReference type="SUPFAM" id="SSF46689">
    <property type="entry name" value="Homeodomain-like"/>
    <property type="match status" value="1"/>
</dbReference>
<protein>
    <recommendedName>
        <fullName evidence="8">Homeobox protein engrailed-like</fullName>
    </recommendedName>
</protein>